<dbReference type="GO" id="GO:0030968">
    <property type="term" value="P:endoplasmic reticulum unfolded protein response"/>
    <property type="evidence" value="ECO:0007669"/>
    <property type="project" value="TreeGrafter"/>
</dbReference>
<evidence type="ECO:0000256" key="4">
    <source>
        <dbReference type="ARBA" id="ARBA00023186"/>
    </source>
</evidence>
<dbReference type="GO" id="GO:0005524">
    <property type="term" value="F:ATP binding"/>
    <property type="evidence" value="ECO:0007669"/>
    <property type="project" value="UniProtKB-KW"/>
</dbReference>
<dbReference type="InterPro" id="IPR013126">
    <property type="entry name" value="Hsp_70_fam"/>
</dbReference>
<dbReference type="GO" id="GO:0140662">
    <property type="term" value="F:ATP-dependent protein folding chaperone"/>
    <property type="evidence" value="ECO:0007669"/>
    <property type="project" value="InterPro"/>
</dbReference>
<organism evidence="6 7">
    <name type="scientific">Hermanssonia centrifuga</name>
    <dbReference type="NCBI Taxonomy" id="98765"/>
    <lineage>
        <taxon>Eukaryota</taxon>
        <taxon>Fungi</taxon>
        <taxon>Dikarya</taxon>
        <taxon>Basidiomycota</taxon>
        <taxon>Agaricomycotina</taxon>
        <taxon>Agaricomycetes</taxon>
        <taxon>Polyporales</taxon>
        <taxon>Meruliaceae</taxon>
        <taxon>Hermanssonia</taxon>
    </lineage>
</organism>
<sequence length="680" mass="74135">MSPGVPFDVLLDKSSKRKILSTVGWKKDDRLFGSDAFNIAGRFPTDSFSSLKYLQAAPYDSPAVSFYTSISTADILPTARNTVALKRSDGTEWSVEELIAMQLAYVRELAESAAGEKVSDVILTVPPYYTQHERDAVVDAVEVAGMRTLALIHDGTAVAVNYAMTRAFAEQPEYHIIYDAGASSIRASVAAFSAIPADAKSSKKDIATAIAIKGIGYDRSTGGTELDRRLREILVNDFVKKHKKDIRADKRGMAKLWKEAGRVKAILSANADAMASVESIAFDIDYRSKISRSEFETACKDLQLKFAKPIFDALSNAGLSLDNITSVILTGGSSRAPMIQTAVKAAVGESKIALNVNADEAAVLGAALHGAGLSRQFKTKDIRITDIAPYDIQVSYHSEAKSEYSKPRTINTLVFPAGSKFGSRKTLTFRRKDDFSLKVIYKNTPVPGYPTDLLEVEISDIPEALKNLTEAGATDPVVKATLVLSESGFVTVQDAVAYGEIKDDSIAGKLKGFFGAGSSSSTEAETERETMARSESVSTSAEGEVPSQAEATPEKKAPVKDTIPLGLNVKLSSVPPMSVSQKRTARERLQAIDRAEASMRRREEARNSLEGYLYRVRDLLEEEGETPFRKCSKEAERDTMKEKLEETLSWLHEHGDDADTRDYISRRTALESVATSNPLL</sequence>
<dbReference type="SUPFAM" id="SSF100934">
    <property type="entry name" value="Heat shock protein 70kD (HSP70), C-terminal subdomain"/>
    <property type="match status" value="1"/>
</dbReference>
<dbReference type="Gene3D" id="2.60.34.10">
    <property type="entry name" value="Substrate Binding Domain Of DNAk, Chain A, domain 1"/>
    <property type="match status" value="1"/>
</dbReference>
<evidence type="ECO:0000256" key="1">
    <source>
        <dbReference type="ARBA" id="ARBA00022741"/>
    </source>
</evidence>
<dbReference type="SUPFAM" id="SSF53067">
    <property type="entry name" value="Actin-like ATPase domain"/>
    <property type="match status" value="2"/>
</dbReference>
<proteinExistence type="predicted"/>
<dbReference type="GO" id="GO:0034663">
    <property type="term" value="C:endoplasmic reticulum chaperone complex"/>
    <property type="evidence" value="ECO:0007669"/>
    <property type="project" value="TreeGrafter"/>
</dbReference>
<dbReference type="AlphaFoldDB" id="A0A2R6NYC2"/>
<dbReference type="Proteomes" id="UP000186601">
    <property type="component" value="Unassembled WGS sequence"/>
</dbReference>
<reference evidence="6 7" key="1">
    <citation type="submission" date="2018-02" db="EMBL/GenBank/DDBJ databases">
        <title>Genome sequence of the basidiomycete white-rot fungus Phlebia centrifuga.</title>
        <authorList>
            <person name="Granchi Z."/>
            <person name="Peng M."/>
            <person name="de Vries R.P."/>
            <person name="Hilden K."/>
            <person name="Makela M.R."/>
            <person name="Grigoriev I."/>
            <person name="Riley R."/>
        </authorList>
    </citation>
    <scope>NUCLEOTIDE SEQUENCE [LARGE SCALE GENOMIC DNA]</scope>
    <source>
        <strain evidence="6 7">FBCC195</strain>
    </source>
</reference>
<dbReference type="PRINTS" id="PR00301">
    <property type="entry name" value="HEATSHOCK70"/>
</dbReference>
<comment type="caution">
    <text evidence="6">The sequence shown here is derived from an EMBL/GenBank/DDBJ whole genome shotgun (WGS) entry which is preliminary data.</text>
</comment>
<evidence type="ECO:0008006" key="8">
    <source>
        <dbReference type="Google" id="ProtNLM"/>
    </source>
</evidence>
<dbReference type="InterPro" id="IPR029048">
    <property type="entry name" value="HSP70_C_sf"/>
</dbReference>
<dbReference type="InterPro" id="IPR029047">
    <property type="entry name" value="HSP70_peptide-bd_sf"/>
</dbReference>
<feature type="region of interest" description="Disordered" evidence="5">
    <location>
        <begin position="516"/>
        <end position="557"/>
    </location>
</feature>
<evidence type="ECO:0000256" key="5">
    <source>
        <dbReference type="SAM" id="MobiDB-lite"/>
    </source>
</evidence>
<keyword evidence="2" id="KW-0256">Endoplasmic reticulum</keyword>
<dbReference type="PANTHER" id="PTHR45639">
    <property type="entry name" value="HSC70CB, ISOFORM G-RELATED"/>
    <property type="match status" value="1"/>
</dbReference>
<dbReference type="Gene3D" id="1.20.1270.10">
    <property type="match status" value="1"/>
</dbReference>
<dbReference type="Gene3D" id="3.30.30.30">
    <property type="match status" value="1"/>
</dbReference>
<evidence type="ECO:0000313" key="6">
    <source>
        <dbReference type="EMBL" id="PSR79951.1"/>
    </source>
</evidence>
<dbReference type="Pfam" id="PF00012">
    <property type="entry name" value="HSP70"/>
    <property type="match status" value="1"/>
</dbReference>
<dbReference type="PANTHER" id="PTHR45639:SF3">
    <property type="entry name" value="HYPOXIA UP-REGULATED PROTEIN 1"/>
    <property type="match status" value="1"/>
</dbReference>
<dbReference type="Gene3D" id="3.90.640.10">
    <property type="entry name" value="Actin, Chain A, domain 4"/>
    <property type="match status" value="1"/>
</dbReference>
<gene>
    <name evidence="6" type="ORF">PHLCEN_2v6852</name>
</gene>
<evidence type="ECO:0000256" key="2">
    <source>
        <dbReference type="ARBA" id="ARBA00022824"/>
    </source>
</evidence>
<dbReference type="CDD" id="cd10230">
    <property type="entry name" value="ASKHA_NBD_HSP70_HYOU1"/>
    <property type="match status" value="1"/>
</dbReference>
<dbReference type="FunFam" id="3.90.640.10:FF:000004">
    <property type="entry name" value="Heat shock 70 kDa protein 4"/>
    <property type="match status" value="1"/>
</dbReference>
<evidence type="ECO:0000256" key="3">
    <source>
        <dbReference type="ARBA" id="ARBA00022840"/>
    </source>
</evidence>
<keyword evidence="1" id="KW-0547">Nucleotide-binding</keyword>
<dbReference type="InterPro" id="IPR043129">
    <property type="entry name" value="ATPase_NBD"/>
</dbReference>
<accession>A0A2R6NYC2</accession>
<dbReference type="Gene3D" id="3.30.420.40">
    <property type="match status" value="2"/>
</dbReference>
<keyword evidence="7" id="KW-1185">Reference proteome</keyword>
<keyword evidence="3" id="KW-0067">ATP-binding</keyword>
<keyword evidence="4" id="KW-0143">Chaperone</keyword>
<dbReference type="OrthoDB" id="10262720at2759"/>
<protein>
    <recommendedName>
        <fullName evidence="8">Heat shock protein 70</fullName>
    </recommendedName>
</protein>
<name>A0A2R6NYC2_9APHY</name>
<evidence type="ECO:0000313" key="7">
    <source>
        <dbReference type="Proteomes" id="UP000186601"/>
    </source>
</evidence>
<dbReference type="STRING" id="98765.A0A2R6NYC2"/>
<dbReference type="EMBL" id="MLYV02000678">
    <property type="protein sequence ID" value="PSR79951.1"/>
    <property type="molecule type" value="Genomic_DNA"/>
</dbReference>